<organism evidence="11 12">
    <name type="scientific">Mortierella alpina</name>
    <name type="common">Oleaginous fungus</name>
    <name type="synonym">Mortierella renispora</name>
    <dbReference type="NCBI Taxonomy" id="64518"/>
    <lineage>
        <taxon>Eukaryota</taxon>
        <taxon>Fungi</taxon>
        <taxon>Fungi incertae sedis</taxon>
        <taxon>Mucoromycota</taxon>
        <taxon>Mortierellomycotina</taxon>
        <taxon>Mortierellomycetes</taxon>
        <taxon>Mortierellales</taxon>
        <taxon>Mortierellaceae</taxon>
        <taxon>Mortierella</taxon>
    </lineage>
</organism>
<dbReference type="Pfam" id="PF13646">
    <property type="entry name" value="HEAT_2"/>
    <property type="match status" value="1"/>
</dbReference>
<dbReference type="InterPro" id="IPR041653">
    <property type="entry name" value="Importin_rep_4"/>
</dbReference>
<reference evidence="11" key="1">
    <citation type="submission" date="2021-07" db="EMBL/GenBank/DDBJ databases">
        <title>Draft genome of Mortierella alpina, strain LL118, isolated from an aspen leaf litter sample.</title>
        <authorList>
            <person name="Yang S."/>
            <person name="Vinatzer B.A."/>
        </authorList>
    </citation>
    <scope>NUCLEOTIDE SEQUENCE</scope>
    <source>
        <strain evidence="11">LL118</strain>
    </source>
</reference>
<keyword evidence="5" id="KW-0677">Repeat</keyword>
<dbReference type="InterPro" id="IPR021133">
    <property type="entry name" value="HEAT_type_2"/>
</dbReference>
<comment type="subcellular location">
    <subcellularLocation>
        <location evidence="2">Cytoplasm</location>
    </subcellularLocation>
    <subcellularLocation>
        <location evidence="1">Nucleus</location>
    </subcellularLocation>
</comment>
<feature type="domain" description="Importin subunit beta-1/Transportin-1-like TPR repeats" evidence="9">
    <location>
        <begin position="575"/>
        <end position="724"/>
    </location>
</feature>
<name>A0A9P7ZZ28_MORAP</name>
<accession>A0A9P7ZZ28</accession>
<keyword evidence="3" id="KW-0813">Transport</keyword>
<dbReference type="InterPro" id="IPR011989">
    <property type="entry name" value="ARM-like"/>
</dbReference>
<dbReference type="InterPro" id="IPR041389">
    <property type="entry name" value="Importin_rep_6"/>
</dbReference>
<proteinExistence type="predicted"/>
<comment type="caution">
    <text evidence="11">The sequence shown here is derived from an EMBL/GenBank/DDBJ whole genome shotgun (WGS) entry which is preliminary data.</text>
</comment>
<keyword evidence="4" id="KW-0963">Cytoplasm</keyword>
<dbReference type="GO" id="GO:0006606">
    <property type="term" value="P:protein import into nucleus"/>
    <property type="evidence" value="ECO:0007669"/>
    <property type="project" value="InterPro"/>
</dbReference>
<evidence type="ECO:0000256" key="5">
    <source>
        <dbReference type="ARBA" id="ARBA00022737"/>
    </source>
</evidence>
<dbReference type="InterPro" id="IPR040928">
    <property type="entry name" value="Importin_rep_5"/>
</dbReference>
<evidence type="ECO:0000313" key="11">
    <source>
        <dbReference type="EMBL" id="KAG9321362.1"/>
    </source>
</evidence>
<dbReference type="Pfam" id="PF18816">
    <property type="entry name" value="Importin_rep_5"/>
    <property type="match status" value="1"/>
</dbReference>
<evidence type="ECO:0000256" key="2">
    <source>
        <dbReference type="ARBA" id="ARBA00004496"/>
    </source>
</evidence>
<keyword evidence="6" id="KW-0653">Protein transport</keyword>
<keyword evidence="7" id="KW-0539">Nucleus</keyword>
<dbReference type="Proteomes" id="UP000717515">
    <property type="component" value="Unassembled WGS sequence"/>
</dbReference>
<dbReference type="InterPro" id="IPR040122">
    <property type="entry name" value="Importin_beta"/>
</dbReference>
<evidence type="ECO:0000256" key="6">
    <source>
        <dbReference type="ARBA" id="ARBA00022927"/>
    </source>
</evidence>
<evidence type="ECO:0000259" key="10">
    <source>
        <dbReference type="Pfam" id="PF25780"/>
    </source>
</evidence>
<dbReference type="Pfam" id="PF18829">
    <property type="entry name" value="Importin_rep_6"/>
    <property type="match status" value="1"/>
</dbReference>
<dbReference type="GO" id="GO:0005737">
    <property type="term" value="C:cytoplasm"/>
    <property type="evidence" value="ECO:0007669"/>
    <property type="project" value="UniProtKB-SubCell"/>
</dbReference>
<evidence type="ECO:0000256" key="8">
    <source>
        <dbReference type="PROSITE-ProRule" id="PRU00103"/>
    </source>
</evidence>
<dbReference type="PANTHER" id="PTHR10527">
    <property type="entry name" value="IMPORTIN BETA"/>
    <property type="match status" value="1"/>
</dbReference>
<dbReference type="InterPro" id="IPR057672">
    <property type="entry name" value="TPR_IPO4/5"/>
</dbReference>
<dbReference type="Pfam" id="PF25574">
    <property type="entry name" value="TPR_IMB1"/>
    <property type="match status" value="1"/>
</dbReference>
<evidence type="ECO:0000256" key="7">
    <source>
        <dbReference type="ARBA" id="ARBA00023242"/>
    </source>
</evidence>
<evidence type="ECO:0000256" key="3">
    <source>
        <dbReference type="ARBA" id="ARBA00022448"/>
    </source>
</evidence>
<dbReference type="SUPFAM" id="SSF48371">
    <property type="entry name" value="ARM repeat"/>
    <property type="match status" value="2"/>
</dbReference>
<evidence type="ECO:0000256" key="1">
    <source>
        <dbReference type="ARBA" id="ARBA00004123"/>
    </source>
</evidence>
<gene>
    <name evidence="11" type="ORF">KVV02_007160</name>
</gene>
<dbReference type="InterPro" id="IPR016024">
    <property type="entry name" value="ARM-type_fold"/>
</dbReference>
<dbReference type="PROSITE" id="PS50077">
    <property type="entry name" value="HEAT_REPEAT"/>
    <property type="match status" value="1"/>
</dbReference>
<protein>
    <recommendedName>
        <fullName evidence="13">TOG domain-containing protein</fullName>
    </recommendedName>
</protein>
<feature type="repeat" description="HEAT" evidence="8">
    <location>
        <begin position="499"/>
        <end position="537"/>
    </location>
</feature>
<evidence type="ECO:0000259" key="9">
    <source>
        <dbReference type="Pfam" id="PF25574"/>
    </source>
</evidence>
<dbReference type="GO" id="GO:0005634">
    <property type="term" value="C:nucleus"/>
    <property type="evidence" value="ECO:0007669"/>
    <property type="project" value="UniProtKB-SubCell"/>
</dbReference>
<dbReference type="Pfam" id="PF25780">
    <property type="entry name" value="TPR_IPO5"/>
    <property type="match status" value="1"/>
</dbReference>
<dbReference type="AlphaFoldDB" id="A0A9P7ZZ28"/>
<evidence type="ECO:0000256" key="4">
    <source>
        <dbReference type="ARBA" id="ARBA00022490"/>
    </source>
</evidence>
<evidence type="ECO:0000313" key="12">
    <source>
        <dbReference type="Proteomes" id="UP000717515"/>
    </source>
</evidence>
<evidence type="ECO:0008006" key="13">
    <source>
        <dbReference type="Google" id="ProtNLM"/>
    </source>
</evidence>
<dbReference type="Gene3D" id="1.25.10.10">
    <property type="entry name" value="Leucine-rich Repeat Variant"/>
    <property type="match status" value="1"/>
</dbReference>
<dbReference type="Pfam" id="PF18808">
    <property type="entry name" value="Importin_rep_4"/>
    <property type="match status" value="1"/>
</dbReference>
<dbReference type="InterPro" id="IPR058584">
    <property type="entry name" value="IMB1_TNPO1-like_TPR"/>
</dbReference>
<sequence>MVAWCVYVQGVPKRNKVFDVLPPCGCAPLFLAYGATAHSIAPLFLCLLHTAHCTSAPGPAGHSGNLSPHAQHPSASLHLIRTSSSLTPTTCTMTSLPQDVIQQLLLNLTNLVSTDNHIRSAAEDQLNKEWVLKQPDALLCGLAFLTRSSDDADLRSFVAVLTRRMAFKNVPQGTAAGDVTLWSMVQEDTRIAMRAEFLVALLNETNKSVRNKVCDTVAELARASISTAETSWPEILPVLLECISKPELRESAFRILTAVPSVASSQPVETMKTAFEKSLQDENLQVRLATTKAAVAFMLDADHSTRNTLAPLMPPMLDCLNALLSARNEPSLVDGLVAMIELAEHSPRLFRHVTITLVPFMLGIVKNKDLEDPTRQSALEFLLTLAECAPSLVRKIPDFARAVVPVAMAMMTEMEDDDEWYSADDLDEDHQDENYVIGEQAMDRLARALGGKAMLPVSFVYIPHMLKSDDWAARHAALMAISAIGEGCAQIMEVELAKIIQMTVPFLRDQHPRVRFAACNAIGQMATDFGGQMQKDYHAVVLTNLIPVMDDGPFPRVRAHAAAALVNFCESAEKRTLEPYLDAIFERLLSLLNTGTTYVQEQAITTIATVADCSEERFVKYYSGIMPLLINVLRQATSREYRLLRGKAMECASLIALAVGKEVFAPHAQEFIKLLIQTQTSVTEPDDPQASYLLAAWARICRVLGQDFVPYLDIVMPPLLVSAQLKPDFAVVDPEDDVESKYSAEDGWEFVGVDGQQFGIRTTVLEEKCTAVEMLNCYARELGPGFRPYLEKVRDVALPLLKFYFHDGVRHAAASMLPQLISCAQQAELGQEYMIAFWHTTFLKMVEVMATESDPAFLLQLYVSFYESLDFMGPGPSLTSEFLELFTRATESQLKEFYGRLKRREEEHANADEEDEDAIDDDEVTEDMVLSEISRAIHSVLKSHGVAYLGHIKSLEGVLATFLSDTIASARQWAICVLDDLVEFTGPHSWPVMVPYLPYILESLLDPTAADVRQAAAFGLGKMGMYGGPMYAEVCSAALTPLFQVIHEPGSRMLENVYATENAISAVTKICRFNSSQFDVNTVLPSWVQTLPIVHDEEEAPFVYAYLMDLLEGQHPSVLGLNNVNVPHLVTVMVEALVAEMVPEPTTTRMVRALKSALDNMAPTLKTTIWTSISPEKQKALQDLNYL</sequence>
<dbReference type="EMBL" id="JAIFTL010000210">
    <property type="protein sequence ID" value="KAG9321362.1"/>
    <property type="molecule type" value="Genomic_DNA"/>
</dbReference>
<feature type="domain" description="IPO4/5-like TPR repeats" evidence="10">
    <location>
        <begin position="205"/>
        <end position="354"/>
    </location>
</feature>